<feature type="compositionally biased region" description="Polar residues" evidence="3">
    <location>
        <begin position="1133"/>
        <end position="1142"/>
    </location>
</feature>
<keyword evidence="1" id="KW-0596">Phosphopantetheine</keyword>
<feature type="domain" description="DUF7820" evidence="8">
    <location>
        <begin position="1532"/>
        <end position="1805"/>
    </location>
</feature>
<dbReference type="PANTHER" id="PTHR42078:SF1">
    <property type="entry name" value="GLUCAN 1, 4-ALPHA-GLUCOSIDASE"/>
    <property type="match status" value="1"/>
</dbReference>
<feature type="compositionally biased region" description="Basic and acidic residues" evidence="3">
    <location>
        <begin position="2020"/>
        <end position="2031"/>
    </location>
</feature>
<feature type="region of interest" description="Disordered" evidence="3">
    <location>
        <begin position="1310"/>
        <end position="1335"/>
    </location>
</feature>
<keyword evidence="2" id="KW-0597">Phosphoprotein</keyword>
<feature type="compositionally biased region" description="Polar residues" evidence="3">
    <location>
        <begin position="1213"/>
        <end position="1226"/>
    </location>
</feature>
<dbReference type="Gene3D" id="3.40.50.12780">
    <property type="entry name" value="N-terminal domain of ligase-like"/>
    <property type="match status" value="1"/>
</dbReference>
<feature type="region of interest" description="Disordered" evidence="3">
    <location>
        <begin position="1163"/>
        <end position="1186"/>
    </location>
</feature>
<evidence type="ECO:0000259" key="6">
    <source>
        <dbReference type="Pfam" id="PF00550"/>
    </source>
</evidence>
<dbReference type="InterPro" id="IPR000873">
    <property type="entry name" value="AMP-dep_synth/lig_dom"/>
</dbReference>
<feature type="region of interest" description="Disordered" evidence="3">
    <location>
        <begin position="1118"/>
        <end position="1148"/>
    </location>
</feature>
<dbReference type="InterPro" id="IPR009081">
    <property type="entry name" value="PP-bd_ACP"/>
</dbReference>
<feature type="compositionally biased region" description="Basic and acidic residues" evidence="3">
    <location>
        <begin position="1959"/>
        <end position="1968"/>
    </location>
</feature>
<keyword evidence="4" id="KW-0472">Membrane</keyword>
<evidence type="ECO:0008006" key="11">
    <source>
        <dbReference type="Google" id="ProtNLM"/>
    </source>
</evidence>
<reference evidence="10" key="1">
    <citation type="submission" date="2020-06" db="EMBL/GenBank/DDBJ databases">
        <title>A chromosome-scale genome assembly of Talaromyces rugulosus W13939.</title>
        <authorList>
            <person name="Wang B."/>
            <person name="Guo L."/>
            <person name="Ye K."/>
            <person name="Wang L."/>
        </authorList>
    </citation>
    <scope>NUCLEOTIDE SEQUENCE [LARGE SCALE GENOMIC DNA]</scope>
    <source>
        <strain evidence="10">W13939</strain>
    </source>
</reference>
<dbReference type="PANTHER" id="PTHR42078">
    <property type="entry name" value="GLUCAN 1, 4-ALPHA-GLUCOSIDASE"/>
    <property type="match status" value="1"/>
</dbReference>
<feature type="compositionally biased region" description="Low complexity" evidence="3">
    <location>
        <begin position="1947"/>
        <end position="1958"/>
    </location>
</feature>
<sequence length="2031" mass="224522">MATITLTANEVSAQRGDIATRLLNGTLHAEYPDIDEFITIDRLLKSHASQPDEAKRPLICFPVRGPDDFEEHTASDLDRHTDTAVRYYMQQGLPPAVDRIHDLYVSNLADYVAQDPSLEQAPVVALLAGSSFEAVLTFLALNRLGYAVLFLSTRLTASALSRLMDMVKSNELINSSPYQQTVNDICTERPGCRSFNLLQREHWFNKSVQLPLLERQGVNPSREGNKFCWILHSSGSTGFPKPIYLTNLQTLANFRKSFGLRLFTISPLFHSQALMELGRAMYTRAPSYLGNHSLPVTYQNLLDALKASQPEQFTAVPYVINLLAEKPEGVQALAKPKIVLYGGSSCPDDLGDRLVAQGVNLVGNYGATETGQIMTSFRPPGDTEWQYMRLHRPMADQTLMDEISPGVFECVALDGMPSKGPSNSKPPYSAKNPENSFRTADLFTRHPDPKKSNYYKYLSRLDDRITLVNGEKVLPIAIEGRIREDPLVGECVVFGFQRSAPGALIFRAADKAPELSDEEFLAAIWPSVEVANSRAETFSRIPKELTVVKSADVAYARTDKGTFIRAQVYQQFADDIEQVYAKFESSQQGQGTLALTAPELEDWLLSRFRNDLGVSLASAESDIFSAGVDSLQTMQMWRYIVRDLDLGEHSDQVSQNIVFEKGTIGALAKYLYQLRTGQELEEEDELQVMKELIEKYSQFTQHYSTTTQSPEKEVVVVTGATGNLGAFIVAKLLKKPTVSEVWTLVRAPGQAAAGARLYKALADRNIALTDDEAAKLQAIPSDLSQPNLGLENHIIQHLLSSVTAIIHSAWAVNFNLGVRSFEQQHIRGTYNLINFCLRSNLPAPARFFFCSSISAASGTPKPAVIPEQIIENLGHAQGMGYGRSKLVTEHITRNAMRQTGMHARVLRIGQLAGDTVSAQWNDTEAVALMFRSALTTNALPELDERVSWLPVDQCGQAVADMATNATSASSDVDLVYHLVNPHMFSWKHDLLPALRRGSALPEFDIVPPQKWLERLANSDQNPEKNPSIKLIDFWRSKYASYGKEKVEASAEPEKREPAAGLAFKTERTTQDCPSLALVENPVDQGLAQRYIESWMQHAMAEHDHPPRESTDGSIHQISDLVPADGSSFRPPNAGQQMTNPNVFSDDYSIDYSPDSPLFSHRRSLSLRSTNSSSTIGPRRSDGATATSDYNMQLMLLEQQNKRRLLMARQQLGQSTSRLSLAQSHVSTPGDEITPDPFADQPTSSHSQNDIDRRSSIRKDVTAFHRRSALSTTSTRSGYHDIPREMSPYQGATGPSHPYGMYPQIGVSRSASVATASTTRPDAPLQGPTAPSHPYGMYPQNIDYEEDIGDRPIPMGFPANGMQNSQESTHADEVGDIVGPDGHLEQLPPYTRYPDGIVRRAGRGPASIASAMREPRQSYHDEPVSRSDVSSRTLVNAESSEPLRPSIERSSRSSTVIPFDEKLRQRGQRRCCGAPLWLLAILGLGVLIGGLIGGVIGGVLGERAAERRSREAAAARHSATAISKPPPSPAVVTITETTDVSPYSVTPTGIPSLPTGKYQIPWTVKNTSKFCIGSSNELQAWSCHVFDPLAIQVMGSIEQGSMSIDSPSFDNSHFSYGAQLPFDISPPQQELRMMKDKDDVGFGPALYFTTLFNKLVIVEEQQISMSKRSVDDDFLNNGWIQQSNSASPGDKPWYCWWNQTQIEIFIYVNETQGEGTTSPAAPGAVTTTAPQSTTTSGPQKRSLFGRKNVIPENYPRRTKIKENRVIPDAPQAYCQQMQVNPDNSITPIPNNLVEINESKSNAGSSKRDKLYARGDYQTMMHPILGLSRLGLATSSSTTAVAATAGRRISSLTRLNPLLSTVRVDRYGGGISQTRPISFGRDGNYKEKKHGNDDLPASAQTRELEHPGPPPPNTSEISPNTGATLRSEQQVDPDLVRRAERTHRHQEQQKQQQQQQQHQQQESEKERARQDVSTGARPTMKGGYVKDSMPEGVRRHNEEMARRYDRAYNQIGDESGVSKGFWQKDEELAGERG</sequence>
<dbReference type="Proteomes" id="UP000509510">
    <property type="component" value="Chromosome II"/>
</dbReference>
<dbReference type="PROSITE" id="PS00455">
    <property type="entry name" value="AMP_BINDING"/>
    <property type="match status" value="1"/>
</dbReference>
<dbReference type="InterPro" id="IPR020845">
    <property type="entry name" value="AMP-binding_CS"/>
</dbReference>
<evidence type="ECO:0000256" key="1">
    <source>
        <dbReference type="ARBA" id="ARBA00022450"/>
    </source>
</evidence>
<evidence type="ECO:0000256" key="4">
    <source>
        <dbReference type="SAM" id="Phobius"/>
    </source>
</evidence>
<dbReference type="OrthoDB" id="514070at2759"/>
<dbReference type="Gene3D" id="3.40.50.720">
    <property type="entry name" value="NAD(P)-binding Rossmann-like Domain"/>
    <property type="match status" value="1"/>
</dbReference>
<dbReference type="InterPro" id="IPR036736">
    <property type="entry name" value="ACP-like_sf"/>
</dbReference>
<keyword evidence="4" id="KW-0812">Transmembrane</keyword>
<proteinExistence type="predicted"/>
<feature type="compositionally biased region" description="Basic and acidic residues" evidence="3">
    <location>
        <begin position="1881"/>
        <end position="1891"/>
    </location>
</feature>
<feature type="compositionally biased region" description="Low complexity" evidence="3">
    <location>
        <begin position="1715"/>
        <end position="1738"/>
    </location>
</feature>
<dbReference type="GeneID" id="55991854"/>
<feature type="compositionally biased region" description="Basic and acidic residues" evidence="3">
    <location>
        <begin position="1412"/>
        <end position="1424"/>
    </location>
</feature>
<dbReference type="InterPro" id="IPR013120">
    <property type="entry name" value="FAR_NAD-bd"/>
</dbReference>
<accession>A0A7H8QTD3</accession>
<dbReference type="RefSeq" id="XP_035343422.1">
    <property type="nucleotide sequence ID" value="XM_035487529.1"/>
</dbReference>
<dbReference type="InterPro" id="IPR036291">
    <property type="entry name" value="NAD(P)-bd_dom_sf"/>
</dbReference>
<dbReference type="Pfam" id="PF07993">
    <property type="entry name" value="NAD_binding_4"/>
    <property type="match status" value="1"/>
</dbReference>
<keyword evidence="10" id="KW-1185">Reference proteome</keyword>
<feature type="compositionally biased region" description="Low complexity" evidence="3">
    <location>
        <begin position="1310"/>
        <end position="1319"/>
    </location>
</feature>
<dbReference type="KEGG" id="trg:TRUGW13939_04352"/>
<dbReference type="Pfam" id="PF23562">
    <property type="entry name" value="AMP-binding_C_3"/>
    <property type="match status" value="1"/>
</dbReference>
<feature type="compositionally biased region" description="Polar residues" evidence="3">
    <location>
        <begin position="1912"/>
        <end position="1928"/>
    </location>
</feature>
<feature type="compositionally biased region" description="Polar residues" evidence="3">
    <location>
        <begin position="1426"/>
        <end position="1438"/>
    </location>
</feature>
<keyword evidence="4" id="KW-1133">Transmembrane helix</keyword>
<organism evidence="9 10">
    <name type="scientific">Talaromyces rugulosus</name>
    <name type="common">Penicillium rugulosum</name>
    <dbReference type="NCBI Taxonomy" id="121627"/>
    <lineage>
        <taxon>Eukaryota</taxon>
        <taxon>Fungi</taxon>
        <taxon>Dikarya</taxon>
        <taxon>Ascomycota</taxon>
        <taxon>Pezizomycotina</taxon>
        <taxon>Eurotiomycetes</taxon>
        <taxon>Eurotiomycetidae</taxon>
        <taxon>Eurotiales</taxon>
        <taxon>Trichocomaceae</taxon>
        <taxon>Talaromyces</taxon>
        <taxon>Talaromyces sect. Islandici</taxon>
    </lineage>
</organism>
<dbReference type="InterPro" id="IPR042099">
    <property type="entry name" value="ANL_N_sf"/>
</dbReference>
<evidence type="ECO:0000259" key="8">
    <source>
        <dbReference type="Pfam" id="PF25130"/>
    </source>
</evidence>
<feature type="region of interest" description="Disordered" evidence="3">
    <location>
        <begin position="1714"/>
        <end position="1741"/>
    </location>
</feature>
<name>A0A7H8QTD3_TALRU</name>
<evidence type="ECO:0000313" key="9">
    <source>
        <dbReference type="EMBL" id="QKX57244.1"/>
    </source>
</evidence>
<dbReference type="Pfam" id="PF00501">
    <property type="entry name" value="AMP-binding"/>
    <property type="match status" value="1"/>
</dbReference>
<feature type="domain" description="AMP-dependent synthetase/ligase" evidence="5">
    <location>
        <begin position="117"/>
        <end position="387"/>
    </location>
</feature>
<feature type="domain" description="Thioester reductase (TE)" evidence="7">
    <location>
        <begin position="717"/>
        <end position="957"/>
    </location>
</feature>
<feature type="region of interest" description="Disordered" evidence="3">
    <location>
        <begin position="1213"/>
        <end position="1282"/>
    </location>
</feature>
<dbReference type="SUPFAM" id="SSF51735">
    <property type="entry name" value="NAD(P)-binding Rossmann-fold domains"/>
    <property type="match status" value="1"/>
</dbReference>
<feature type="domain" description="Carrier" evidence="6">
    <location>
        <begin position="602"/>
        <end position="671"/>
    </location>
</feature>
<dbReference type="EMBL" id="CP055899">
    <property type="protein sequence ID" value="QKX57244.1"/>
    <property type="molecule type" value="Genomic_DNA"/>
</dbReference>
<feature type="compositionally biased region" description="Basic and acidic residues" evidence="3">
    <location>
        <begin position="1248"/>
        <end position="1262"/>
    </location>
</feature>
<evidence type="ECO:0000259" key="5">
    <source>
        <dbReference type="Pfam" id="PF00501"/>
    </source>
</evidence>
<dbReference type="SUPFAM" id="SSF47336">
    <property type="entry name" value="ACP-like"/>
    <property type="match status" value="1"/>
</dbReference>
<evidence type="ECO:0000313" key="10">
    <source>
        <dbReference type="Proteomes" id="UP000509510"/>
    </source>
</evidence>
<dbReference type="InterPro" id="IPR056722">
    <property type="entry name" value="DUF7820"/>
</dbReference>
<feature type="region of interest" description="Disordered" evidence="3">
    <location>
        <begin position="2011"/>
        <end position="2031"/>
    </location>
</feature>
<evidence type="ECO:0000256" key="2">
    <source>
        <dbReference type="ARBA" id="ARBA00022553"/>
    </source>
</evidence>
<dbReference type="Pfam" id="PF25130">
    <property type="entry name" value="DUF7820"/>
    <property type="match status" value="1"/>
</dbReference>
<evidence type="ECO:0000259" key="7">
    <source>
        <dbReference type="Pfam" id="PF07993"/>
    </source>
</evidence>
<evidence type="ECO:0000256" key="3">
    <source>
        <dbReference type="SAM" id="MobiDB-lite"/>
    </source>
</evidence>
<dbReference type="SUPFAM" id="SSF56801">
    <property type="entry name" value="Acetyl-CoA synthetase-like"/>
    <property type="match status" value="1"/>
</dbReference>
<dbReference type="Pfam" id="PF00550">
    <property type="entry name" value="PP-binding"/>
    <property type="match status" value="1"/>
</dbReference>
<feature type="region of interest" description="Disordered" evidence="3">
    <location>
        <begin position="1409"/>
        <end position="1451"/>
    </location>
</feature>
<feature type="region of interest" description="Disordered" evidence="3">
    <location>
        <begin position="1867"/>
        <end position="1991"/>
    </location>
</feature>
<gene>
    <name evidence="9" type="ORF">TRUGW13939_04352</name>
</gene>
<feature type="transmembrane region" description="Helical" evidence="4">
    <location>
        <begin position="1475"/>
        <end position="1499"/>
    </location>
</feature>
<protein>
    <recommendedName>
        <fullName evidence="11">Carrier domain-containing protein</fullName>
    </recommendedName>
</protein>